<accession>A0A6A4TW22</accession>
<comment type="caution">
    <text evidence="2">The sequence shown here is derived from an EMBL/GenBank/DDBJ whole genome shotgun (WGS) entry which is preliminary data.</text>
</comment>
<name>A0A6A4TW22_SCOMX</name>
<feature type="compositionally biased region" description="Basic and acidic residues" evidence="1">
    <location>
        <begin position="81"/>
        <end position="91"/>
    </location>
</feature>
<feature type="compositionally biased region" description="Polar residues" evidence="1">
    <location>
        <begin position="1"/>
        <end position="10"/>
    </location>
</feature>
<evidence type="ECO:0000313" key="3">
    <source>
        <dbReference type="Proteomes" id="UP000438429"/>
    </source>
</evidence>
<sequence length="268" mass="29706">MLLPSRTHSCTWRRPQGRNSGRQAERKGDVLKSMPTIKSTCCSVQLIVSTEGAAVINPELTARNSRVFLFFFTGRHTQRRAELDPTADETRMSCTNSNDGAGTRPNARSLPHSSTLETPAAESLAQYAFEKLTHDVTQTQHNAAELQQQLKPQLDLINSQTSTGAAALMSPRRRIAIKRTAIVFWRNCTNCLITAATCVLHLSPLISGRDVGATKIPLALFSSPEPRTASGFPLEKTERRCERRPLTCESKATGGELQRLSYRTRRRS</sequence>
<dbReference type="Proteomes" id="UP000438429">
    <property type="component" value="Unassembled WGS sequence"/>
</dbReference>
<gene>
    <name evidence="2" type="ORF">F2P81_002771</name>
</gene>
<feature type="region of interest" description="Disordered" evidence="1">
    <location>
        <begin position="1"/>
        <end position="30"/>
    </location>
</feature>
<reference evidence="2 3" key="1">
    <citation type="submission" date="2019-06" db="EMBL/GenBank/DDBJ databases">
        <title>Draft genomes of female and male turbot (Scophthalmus maximus).</title>
        <authorList>
            <person name="Xu H."/>
            <person name="Xu X.-W."/>
            <person name="Shao C."/>
            <person name="Chen S."/>
        </authorList>
    </citation>
    <scope>NUCLEOTIDE SEQUENCE [LARGE SCALE GENOMIC DNA]</scope>
    <source>
        <strain evidence="2">Ysfricsl-2016a</strain>
        <tissue evidence="2">Blood</tissue>
    </source>
</reference>
<feature type="region of interest" description="Disordered" evidence="1">
    <location>
        <begin position="81"/>
        <end position="116"/>
    </location>
</feature>
<dbReference type="EMBL" id="VEVO01000002">
    <property type="protein sequence ID" value="KAF0046242.1"/>
    <property type="molecule type" value="Genomic_DNA"/>
</dbReference>
<proteinExistence type="predicted"/>
<evidence type="ECO:0000256" key="1">
    <source>
        <dbReference type="SAM" id="MobiDB-lite"/>
    </source>
</evidence>
<organism evidence="2 3">
    <name type="scientific">Scophthalmus maximus</name>
    <name type="common">Turbot</name>
    <name type="synonym">Psetta maxima</name>
    <dbReference type="NCBI Taxonomy" id="52904"/>
    <lineage>
        <taxon>Eukaryota</taxon>
        <taxon>Metazoa</taxon>
        <taxon>Chordata</taxon>
        <taxon>Craniata</taxon>
        <taxon>Vertebrata</taxon>
        <taxon>Euteleostomi</taxon>
        <taxon>Actinopterygii</taxon>
        <taxon>Neopterygii</taxon>
        <taxon>Teleostei</taxon>
        <taxon>Neoteleostei</taxon>
        <taxon>Acanthomorphata</taxon>
        <taxon>Carangaria</taxon>
        <taxon>Pleuronectiformes</taxon>
        <taxon>Pleuronectoidei</taxon>
        <taxon>Scophthalmidae</taxon>
        <taxon>Scophthalmus</taxon>
    </lineage>
</organism>
<protein>
    <submittedName>
        <fullName evidence="2">Uncharacterized protein</fullName>
    </submittedName>
</protein>
<dbReference type="AlphaFoldDB" id="A0A6A4TW22"/>
<evidence type="ECO:0000313" key="2">
    <source>
        <dbReference type="EMBL" id="KAF0046242.1"/>
    </source>
</evidence>